<dbReference type="AlphaFoldDB" id="A0A227PA83"/>
<organism evidence="2 3">
    <name type="scientific">Flavobacterium araucananum</name>
    <dbReference type="NCBI Taxonomy" id="946678"/>
    <lineage>
        <taxon>Bacteria</taxon>
        <taxon>Pseudomonadati</taxon>
        <taxon>Bacteroidota</taxon>
        <taxon>Flavobacteriia</taxon>
        <taxon>Flavobacteriales</taxon>
        <taxon>Flavobacteriaceae</taxon>
        <taxon>Flavobacterium</taxon>
    </lineage>
</organism>
<dbReference type="InterPro" id="IPR035986">
    <property type="entry name" value="PKD_dom_sf"/>
</dbReference>
<dbReference type="InterPro" id="IPR013783">
    <property type="entry name" value="Ig-like_fold"/>
</dbReference>
<dbReference type="EMBL" id="MUGS01000018">
    <property type="protein sequence ID" value="OXG06086.1"/>
    <property type="molecule type" value="Genomic_DNA"/>
</dbReference>
<dbReference type="PROSITE" id="PS50093">
    <property type="entry name" value="PKD"/>
    <property type="match status" value="1"/>
</dbReference>
<dbReference type="InterPro" id="IPR022409">
    <property type="entry name" value="PKD/Chitinase_dom"/>
</dbReference>
<keyword evidence="3" id="KW-1185">Reference proteome</keyword>
<dbReference type="InterPro" id="IPR026341">
    <property type="entry name" value="T9SS_type_B"/>
</dbReference>
<evidence type="ECO:0000313" key="3">
    <source>
        <dbReference type="Proteomes" id="UP000214684"/>
    </source>
</evidence>
<accession>A0A227PA83</accession>
<proteinExistence type="predicted"/>
<sequence>MKKVIFMKHIFILFFFYFHITFCFSQAEASVWYFGENAGIKFHPDGSVTPLLDGKLNTLEGCATLSDTNGDLMFYTDGITIYNKNHQVMLNGTDLKGDASSTQSATIVQKPGSSNLFYVFTTDAVARVNGLMYSEIDLNLDGGLGGVTALKNVRVYTPTCEKLSIVKHSNNVDYWIITHGWKNNTFYAHLLTASGLNTIPILSNLGIVVEGEPYYTQGYMKVSPNGKKIVLCHQFLSSVEVFDFESSTGVVSNAKVVNNGNQPYGTEFSPNSEVLYVSLQIMRRIYQYDLNAADIKSTEKLIANTPSFLGALQLGPNNKIYIANYESTNLGVINDPNILGLGCNLQTSTVNLSRRNSMLGLPAFNQSFFNPSFTLKNLCLGSATEFSLNSSPIITSADWDFGDGNTSNQISPIHTYAAAGNYTVKVSVTSALGTTLKSKEIIISSLPNVSKPNDINLCDDNNDGFYKFDLTAQNRAILNGQDSSLFLINYFSNNMRIASPNAYTNAVAYQQEVITAEVFNKINPKCKSSTSFTIYVFNTPEIALPANLSNLNICDNKTFGTENDGKIIFDLTLKNSEILKGQSPFQFLISYYRDQALSQEIVLPAAYQNMNSTETIFVKVSNKDNPVCFATTSFKIEVSALPVIVSSVDLKQCDDDIDGFSLFNLEESISKITTNSNHQIISFHKTSSDAQNNTNAIVNQTAYVNETVSADKIYVRVSNSNNCYQIAQLNLIVSTTQIPLSYSKTFIQCDNTVSGANSDGVTSFDFSDVSSEIKNLFPSGQELDISYYQNVNDALAEKNAIANISNYSNTTSPYMQIIFIRADSRVNNDCLGLGGYITLKVEPIPVIKSLIKVQCDDNQDGFYAFGTSGFESELLNGLTDVTVAYFDQNNIALSSPLPNPFVTTSQIVNVVVTNNTTTACSFSSTITFVVDDLPEVFAIDTNLITVCDDEADPLLQDGKYAFDTSTFESTLLASQTGMRVHYYDANNTELSSPLPDPFITATQTIRVEVVNPSNSNCSATTTIPFIVHPVPKINLEGEELVCSNLPTFTKEIDAGLLDSSTMSDYDYSWFFNGTEIPGETSYNLVVSKSGVYTVEVLSKQTHCTRIRMIKVSASDIASNIITVVDQSNTITVSVSGSGDYVYSLDDKNGDYQKESSFVNIPAGIHTVYVKDQNGCGTIEKEVAVFGIPNFFTPNQDGYHDYWNIEGVNAASNASTTIQIFDKYGKLLKQITPLGQGWDGTYLGAQLPSDDYWYVIKLEDSRIFKGHFSLKR</sequence>
<dbReference type="Pfam" id="PF18911">
    <property type="entry name" value="PKD_4"/>
    <property type="match status" value="1"/>
</dbReference>
<feature type="domain" description="PKD" evidence="1">
    <location>
        <begin position="391"/>
        <end position="443"/>
    </location>
</feature>
<gene>
    <name evidence="2" type="ORF">B0A64_11895</name>
</gene>
<dbReference type="InterPro" id="IPR011045">
    <property type="entry name" value="N2O_reductase_N"/>
</dbReference>
<dbReference type="Gene3D" id="2.60.40.10">
    <property type="entry name" value="Immunoglobulins"/>
    <property type="match status" value="1"/>
</dbReference>
<evidence type="ECO:0000259" key="1">
    <source>
        <dbReference type="PROSITE" id="PS50093"/>
    </source>
</evidence>
<dbReference type="InterPro" id="IPR000601">
    <property type="entry name" value="PKD_dom"/>
</dbReference>
<name>A0A227PA83_9FLAO</name>
<dbReference type="SUPFAM" id="SSF49299">
    <property type="entry name" value="PKD domain"/>
    <property type="match status" value="1"/>
</dbReference>
<dbReference type="OrthoDB" id="9765926at2"/>
<comment type="caution">
    <text evidence="2">The sequence shown here is derived from an EMBL/GenBank/DDBJ whole genome shotgun (WGS) entry which is preliminary data.</text>
</comment>
<dbReference type="Proteomes" id="UP000214684">
    <property type="component" value="Unassembled WGS sequence"/>
</dbReference>
<dbReference type="Pfam" id="PF13585">
    <property type="entry name" value="CHU_C"/>
    <property type="match status" value="1"/>
</dbReference>
<dbReference type="SUPFAM" id="SSF50974">
    <property type="entry name" value="Nitrous oxide reductase, N-terminal domain"/>
    <property type="match status" value="1"/>
</dbReference>
<dbReference type="SMART" id="SM00089">
    <property type="entry name" value="PKD"/>
    <property type="match status" value="1"/>
</dbReference>
<dbReference type="CDD" id="cd00146">
    <property type="entry name" value="PKD"/>
    <property type="match status" value="1"/>
</dbReference>
<dbReference type="NCBIfam" id="TIGR04131">
    <property type="entry name" value="Bac_Flav_CTERM"/>
    <property type="match status" value="1"/>
</dbReference>
<protein>
    <recommendedName>
        <fullName evidence="1">PKD domain-containing protein</fullName>
    </recommendedName>
</protein>
<evidence type="ECO:0000313" key="2">
    <source>
        <dbReference type="EMBL" id="OXG06086.1"/>
    </source>
</evidence>
<reference evidence="2 3" key="1">
    <citation type="submission" date="2016-11" db="EMBL/GenBank/DDBJ databases">
        <title>Whole genomes of Flavobacteriaceae.</title>
        <authorList>
            <person name="Stine C."/>
            <person name="Li C."/>
            <person name="Tadesse D."/>
        </authorList>
    </citation>
    <scope>NUCLEOTIDE SEQUENCE [LARGE SCALE GENOMIC DNA]</scope>
    <source>
        <strain evidence="2 3">DSM 24704</strain>
    </source>
</reference>